<dbReference type="EMBL" id="CP088295">
    <property type="protein sequence ID" value="UUY04745.1"/>
    <property type="molecule type" value="Genomic_DNA"/>
</dbReference>
<reference evidence="4" key="1">
    <citation type="submission" date="2021-11" db="EMBL/GenBank/DDBJ databases">
        <title>Cultivation dependent microbiological survey of springs from the worlds oldest radium mine currently devoted to the extraction of radon-saturated water.</title>
        <authorList>
            <person name="Kapinusova G."/>
            <person name="Smrhova T."/>
            <person name="Strejcek M."/>
            <person name="Suman J."/>
            <person name="Jani K."/>
            <person name="Pajer P."/>
            <person name="Uhlik O."/>
        </authorList>
    </citation>
    <scope>NUCLEOTIDE SEQUENCE [LARGE SCALE GENOMIC DNA]</scope>
    <source>
        <strain evidence="4">J379</strain>
    </source>
</reference>
<name>A0ABY5PK03_9ACTN</name>
<evidence type="ECO:0000313" key="3">
    <source>
        <dbReference type="EMBL" id="UUY04745.1"/>
    </source>
</evidence>
<keyword evidence="4" id="KW-1185">Reference proteome</keyword>
<keyword evidence="2" id="KW-0732">Signal</keyword>
<feature type="chain" id="PRO_5045818385" evidence="2">
    <location>
        <begin position="25"/>
        <end position="153"/>
    </location>
</feature>
<evidence type="ECO:0000313" key="4">
    <source>
        <dbReference type="Proteomes" id="UP001058860"/>
    </source>
</evidence>
<organism evidence="3 4">
    <name type="scientific">Svornostia abyssi</name>
    <dbReference type="NCBI Taxonomy" id="2898438"/>
    <lineage>
        <taxon>Bacteria</taxon>
        <taxon>Bacillati</taxon>
        <taxon>Actinomycetota</taxon>
        <taxon>Thermoleophilia</taxon>
        <taxon>Solirubrobacterales</taxon>
        <taxon>Baekduiaceae</taxon>
        <taxon>Svornostia</taxon>
    </lineage>
</organism>
<proteinExistence type="predicted"/>
<evidence type="ECO:0000256" key="1">
    <source>
        <dbReference type="SAM" id="MobiDB-lite"/>
    </source>
</evidence>
<evidence type="ECO:0000256" key="2">
    <source>
        <dbReference type="SAM" id="SignalP"/>
    </source>
</evidence>
<dbReference type="Proteomes" id="UP001058860">
    <property type="component" value="Chromosome"/>
</dbReference>
<gene>
    <name evidence="3" type="ORF">LRS13_04225</name>
</gene>
<sequence length="153" mass="16571">MAARFCVAALITSIVLLAGAPAHAAIGSKPLTRYVAGEACKPVKPLTEDRQTTAGEPVRTLDEDTRPTTESVEDVLPAAPAGEKWRIGFAANAQGFIVRVFLGDQQVGSGLVRWDRSYRFLIDIEDFDIAARRWTSAAGSRAVTSSRRTRSPR</sequence>
<accession>A0ABY5PK03</accession>
<feature type="region of interest" description="Disordered" evidence="1">
    <location>
        <begin position="47"/>
        <end position="71"/>
    </location>
</feature>
<protein>
    <submittedName>
        <fullName evidence="3">Uncharacterized protein</fullName>
    </submittedName>
</protein>
<dbReference type="RefSeq" id="WP_353865222.1">
    <property type="nucleotide sequence ID" value="NZ_CP088295.1"/>
</dbReference>
<feature type="signal peptide" evidence="2">
    <location>
        <begin position="1"/>
        <end position="24"/>
    </location>
</feature>